<feature type="domain" description="Multidrug resistance protein MdtA-like beta-barrel" evidence="6">
    <location>
        <begin position="207"/>
        <end position="297"/>
    </location>
</feature>
<dbReference type="InterPro" id="IPR058625">
    <property type="entry name" value="MdtA-like_BSH"/>
</dbReference>
<dbReference type="GO" id="GO:0005886">
    <property type="term" value="C:plasma membrane"/>
    <property type="evidence" value="ECO:0007669"/>
    <property type="project" value="UniProtKB-SubCell"/>
</dbReference>
<dbReference type="Gene3D" id="2.40.50.100">
    <property type="match status" value="1"/>
</dbReference>
<dbReference type="InterPro" id="IPR058624">
    <property type="entry name" value="MdtA-like_HH"/>
</dbReference>
<dbReference type="RefSeq" id="WP_109062245.1">
    <property type="nucleotide sequence ID" value="NZ_QETA01000004.1"/>
</dbReference>
<dbReference type="Pfam" id="PF25876">
    <property type="entry name" value="HH_MFP_RND"/>
    <property type="match status" value="1"/>
</dbReference>
<dbReference type="Gene3D" id="1.10.287.470">
    <property type="entry name" value="Helix hairpin bin"/>
    <property type="match status" value="1"/>
</dbReference>
<dbReference type="PANTHER" id="PTHR30158">
    <property type="entry name" value="ACRA/E-RELATED COMPONENT OF DRUG EFFLUX TRANSPORTER"/>
    <property type="match status" value="1"/>
</dbReference>
<dbReference type="NCBIfam" id="TIGR01730">
    <property type="entry name" value="RND_mfp"/>
    <property type="match status" value="1"/>
</dbReference>
<evidence type="ECO:0000256" key="3">
    <source>
        <dbReference type="SAM" id="MobiDB-lite"/>
    </source>
</evidence>
<evidence type="ECO:0000256" key="2">
    <source>
        <dbReference type="ARBA" id="ARBA00009477"/>
    </source>
</evidence>
<dbReference type="Pfam" id="PF25944">
    <property type="entry name" value="Beta-barrel_RND"/>
    <property type="match status" value="1"/>
</dbReference>
<feature type="domain" description="Multidrug resistance protein MdtA-like alpha-helical hairpin" evidence="4">
    <location>
        <begin position="101"/>
        <end position="170"/>
    </location>
</feature>
<dbReference type="GO" id="GO:0022857">
    <property type="term" value="F:transmembrane transporter activity"/>
    <property type="evidence" value="ECO:0007669"/>
    <property type="project" value="InterPro"/>
</dbReference>
<gene>
    <name evidence="8" type="ORF">DD235_11655</name>
</gene>
<comment type="similarity">
    <text evidence="2">Belongs to the membrane fusion protein (MFP) (TC 8.A.1) family.</text>
</comment>
<name>A0A2V1JYK8_9BURK</name>
<dbReference type="PANTHER" id="PTHR30158:SF3">
    <property type="entry name" value="MULTIDRUG EFFLUX PUMP SUBUNIT ACRA-RELATED"/>
    <property type="match status" value="1"/>
</dbReference>
<evidence type="ECO:0000313" key="8">
    <source>
        <dbReference type="EMBL" id="PWF22721.1"/>
    </source>
</evidence>
<dbReference type="Proteomes" id="UP000245212">
    <property type="component" value="Unassembled WGS sequence"/>
</dbReference>
<dbReference type="GO" id="GO:0046677">
    <property type="term" value="P:response to antibiotic"/>
    <property type="evidence" value="ECO:0007669"/>
    <property type="project" value="TreeGrafter"/>
</dbReference>
<feature type="domain" description="Multidrug resistance protein MdtA-like C-terminal permuted SH3" evidence="7">
    <location>
        <begin position="301"/>
        <end position="362"/>
    </location>
</feature>
<evidence type="ECO:0000256" key="1">
    <source>
        <dbReference type="ARBA" id="ARBA00004196"/>
    </source>
</evidence>
<accession>A0A2V1JYK8</accession>
<organism evidence="8 9">
    <name type="scientific">Corticimicrobacter populi</name>
    <dbReference type="NCBI Taxonomy" id="2175229"/>
    <lineage>
        <taxon>Bacteria</taxon>
        <taxon>Pseudomonadati</taxon>
        <taxon>Pseudomonadota</taxon>
        <taxon>Betaproteobacteria</taxon>
        <taxon>Burkholderiales</taxon>
        <taxon>Alcaligenaceae</taxon>
        <taxon>Corticimicrobacter</taxon>
    </lineage>
</organism>
<sequence length="409" mass="43168">MHVSFRQLSIPAGVVLALALAGCGEQPQMNPGLPQVSVITVQPETLPMRTDLPGRVDAVRDAQIRARVTGIVQKIEYEQGSDVKEGQILFRIDPALYRAQVRQAEANLLQARADLGAAAALAKRYQPLVEARAVSRQEYDNAVAAAKQGEASVAAAQAALETAKINLGYTTVTAPIAGRIGEPLVTEGALVEGTQATQMALVQQLDPIYVDFTQSVADLAKLRQALASGQLQRVGQNEALATLVLDDGSEYARPGKLLFTGVTVDQATSQVKLRAEFPNPDNDLLPGMYVRVRLEQGIEHNALAVPQQALQRTPDGGVSVVVVKDKMTSQVPVKTGGMENGRWIITDGLSAGDVVVVEGFQKIRPGVPVEASPWKDSADPAIGGSQLQQPGQQSEGNAPAAPAAEGSAS</sequence>
<dbReference type="EMBL" id="QETA01000004">
    <property type="protein sequence ID" value="PWF22721.1"/>
    <property type="molecule type" value="Genomic_DNA"/>
</dbReference>
<evidence type="ECO:0000259" key="7">
    <source>
        <dbReference type="Pfam" id="PF25967"/>
    </source>
</evidence>
<evidence type="ECO:0000259" key="4">
    <source>
        <dbReference type="Pfam" id="PF25876"/>
    </source>
</evidence>
<dbReference type="AlphaFoldDB" id="A0A2V1JYK8"/>
<evidence type="ECO:0000313" key="9">
    <source>
        <dbReference type="Proteomes" id="UP000245212"/>
    </source>
</evidence>
<dbReference type="SUPFAM" id="SSF111369">
    <property type="entry name" value="HlyD-like secretion proteins"/>
    <property type="match status" value="1"/>
</dbReference>
<dbReference type="InterPro" id="IPR058627">
    <property type="entry name" value="MdtA-like_C"/>
</dbReference>
<feature type="compositionally biased region" description="Low complexity" evidence="3">
    <location>
        <begin position="383"/>
        <end position="409"/>
    </location>
</feature>
<evidence type="ECO:0000259" key="5">
    <source>
        <dbReference type="Pfam" id="PF25917"/>
    </source>
</evidence>
<comment type="subcellular location">
    <subcellularLocation>
        <location evidence="1">Cell envelope</location>
    </subcellularLocation>
</comment>
<dbReference type="Pfam" id="PF25967">
    <property type="entry name" value="RND-MFP_C"/>
    <property type="match status" value="1"/>
</dbReference>
<keyword evidence="9" id="KW-1185">Reference proteome</keyword>
<evidence type="ECO:0000259" key="6">
    <source>
        <dbReference type="Pfam" id="PF25944"/>
    </source>
</evidence>
<comment type="caution">
    <text evidence="8">The sequence shown here is derived from an EMBL/GenBank/DDBJ whole genome shotgun (WGS) entry which is preliminary data.</text>
</comment>
<dbReference type="FunFam" id="2.40.420.20:FF:000001">
    <property type="entry name" value="Efflux RND transporter periplasmic adaptor subunit"/>
    <property type="match status" value="1"/>
</dbReference>
<dbReference type="Pfam" id="PF25917">
    <property type="entry name" value="BSH_RND"/>
    <property type="match status" value="1"/>
</dbReference>
<feature type="region of interest" description="Disordered" evidence="3">
    <location>
        <begin position="367"/>
        <end position="409"/>
    </location>
</feature>
<dbReference type="PROSITE" id="PS51257">
    <property type="entry name" value="PROKAR_LIPOPROTEIN"/>
    <property type="match status" value="1"/>
</dbReference>
<dbReference type="Gene3D" id="2.40.30.170">
    <property type="match status" value="1"/>
</dbReference>
<reference evidence="9" key="1">
    <citation type="submission" date="2018-05" db="EMBL/GenBank/DDBJ databases">
        <authorList>
            <person name="Li Y."/>
        </authorList>
    </citation>
    <scope>NUCLEOTIDE SEQUENCE [LARGE SCALE GENOMIC DNA]</scope>
    <source>
        <strain evidence="9">3d-2-2</strain>
    </source>
</reference>
<dbReference type="InterPro" id="IPR058626">
    <property type="entry name" value="MdtA-like_b-barrel"/>
</dbReference>
<dbReference type="Gene3D" id="2.40.420.20">
    <property type="match status" value="1"/>
</dbReference>
<protein>
    <submittedName>
        <fullName evidence="8">Efflux transporter periplasmic adaptor subunit</fullName>
    </submittedName>
</protein>
<dbReference type="InterPro" id="IPR006143">
    <property type="entry name" value="RND_pump_MFP"/>
</dbReference>
<feature type="domain" description="Multidrug resistance protein MdtA-like barrel-sandwich hybrid" evidence="5">
    <location>
        <begin position="60"/>
        <end position="203"/>
    </location>
</feature>
<proteinExistence type="inferred from homology"/>